<evidence type="ECO:0000259" key="2">
    <source>
        <dbReference type="Pfam" id="PF00892"/>
    </source>
</evidence>
<dbReference type="SUPFAM" id="SSF103481">
    <property type="entry name" value="Multidrug resistance efflux transporter EmrE"/>
    <property type="match status" value="2"/>
</dbReference>
<protein>
    <submittedName>
        <fullName evidence="3">EamA family transporter</fullName>
    </submittedName>
</protein>
<feature type="transmembrane region" description="Helical" evidence="1">
    <location>
        <begin position="65"/>
        <end position="87"/>
    </location>
</feature>
<dbReference type="GO" id="GO:0016020">
    <property type="term" value="C:membrane"/>
    <property type="evidence" value="ECO:0007669"/>
    <property type="project" value="InterPro"/>
</dbReference>
<keyword evidence="1" id="KW-1133">Transmembrane helix</keyword>
<feature type="transmembrane region" description="Helical" evidence="1">
    <location>
        <begin position="215"/>
        <end position="234"/>
    </location>
</feature>
<dbReference type="Pfam" id="PF00892">
    <property type="entry name" value="EamA"/>
    <property type="match status" value="1"/>
</dbReference>
<reference evidence="3 4" key="1">
    <citation type="submission" date="2019-02" db="EMBL/GenBank/DDBJ databases">
        <title>Isolation and identification of novel species under the genus Muribaculum.</title>
        <authorList>
            <person name="Miyake S."/>
            <person name="Ding Y."/>
            <person name="Low A."/>
            <person name="Soh M."/>
            <person name="Seedorf H."/>
        </authorList>
    </citation>
    <scope>NUCLEOTIDE SEQUENCE [LARGE SCALE GENOMIC DNA]</scope>
    <source>
        <strain evidence="3 4">TLL-A4</strain>
    </source>
</reference>
<evidence type="ECO:0000313" key="3">
    <source>
        <dbReference type="EMBL" id="QCD36294.1"/>
    </source>
</evidence>
<evidence type="ECO:0000256" key="1">
    <source>
        <dbReference type="SAM" id="Phobius"/>
    </source>
</evidence>
<feature type="transmembrane region" description="Helical" evidence="1">
    <location>
        <begin position="29"/>
        <end position="53"/>
    </location>
</feature>
<accession>A0A4P7VM17</accession>
<gene>
    <name evidence="3" type="ORF">E7746_10595</name>
</gene>
<dbReference type="KEGG" id="mgod:E7746_10595"/>
<dbReference type="RefSeq" id="WP_136410760.1">
    <property type="nucleotide sequence ID" value="NZ_CP039393.1"/>
</dbReference>
<feature type="transmembrane region" description="Helical" evidence="1">
    <location>
        <begin position="152"/>
        <end position="169"/>
    </location>
</feature>
<sequence>MWIVLAIVSALCLGVYDVFKKLSLNANNVLIVLFLNTLFSSLLMAPIIVSGLVDGDIGLGGNITGHLYIVVKAFIVLTSWLLGYYGIKHLPLTIAGPINASRPVIVLVGALLIFGERLNLLQWIGIALGLWSLYFISRIGGKEGFSLKHSRWLWMSLGATFMGAVSALYDKYLLKHYEPLEVQAWYSFYQFIIMGITIAIMLRATKNHTKFQWRWTIPCISLFLTIADIAYFYSLSIDGSMISVISMIRRGSVIVSFLYGVMALHEKNVKMKLIDLSVLLVGLVCLVLGSR</sequence>
<dbReference type="InterPro" id="IPR000620">
    <property type="entry name" value="EamA_dom"/>
</dbReference>
<dbReference type="InterPro" id="IPR037185">
    <property type="entry name" value="EmrE-like"/>
</dbReference>
<keyword evidence="1" id="KW-0812">Transmembrane</keyword>
<keyword evidence="4" id="KW-1185">Reference proteome</keyword>
<name>A0A4P7VM17_9BACT</name>
<organism evidence="3 4">
    <name type="scientific">Muribaculum gordoncarteri</name>
    <dbReference type="NCBI Taxonomy" id="2530390"/>
    <lineage>
        <taxon>Bacteria</taxon>
        <taxon>Pseudomonadati</taxon>
        <taxon>Bacteroidota</taxon>
        <taxon>Bacteroidia</taxon>
        <taxon>Bacteroidales</taxon>
        <taxon>Muribaculaceae</taxon>
        <taxon>Muribaculum</taxon>
    </lineage>
</organism>
<feature type="transmembrane region" description="Helical" evidence="1">
    <location>
        <begin position="120"/>
        <end position="140"/>
    </location>
</feature>
<feature type="domain" description="EamA" evidence="2">
    <location>
        <begin position="1"/>
        <end position="137"/>
    </location>
</feature>
<dbReference type="PANTHER" id="PTHR22911">
    <property type="entry name" value="ACYL-MALONYL CONDENSING ENZYME-RELATED"/>
    <property type="match status" value="1"/>
</dbReference>
<feature type="transmembrane region" description="Helical" evidence="1">
    <location>
        <begin position="184"/>
        <end position="203"/>
    </location>
</feature>
<dbReference type="AlphaFoldDB" id="A0A4P7VM17"/>
<dbReference type="Gene3D" id="1.10.3730.20">
    <property type="match status" value="1"/>
</dbReference>
<proteinExistence type="predicted"/>
<keyword evidence="1" id="KW-0472">Membrane</keyword>
<dbReference type="PANTHER" id="PTHR22911:SF137">
    <property type="entry name" value="SOLUTE CARRIER FAMILY 35 MEMBER G2-RELATED"/>
    <property type="match status" value="1"/>
</dbReference>
<feature type="transmembrane region" description="Helical" evidence="1">
    <location>
        <begin position="94"/>
        <end position="114"/>
    </location>
</feature>
<evidence type="ECO:0000313" key="4">
    <source>
        <dbReference type="Proteomes" id="UP000297031"/>
    </source>
</evidence>
<dbReference type="Proteomes" id="UP000297031">
    <property type="component" value="Chromosome"/>
</dbReference>
<dbReference type="EMBL" id="CP039393">
    <property type="protein sequence ID" value="QCD36294.1"/>
    <property type="molecule type" value="Genomic_DNA"/>
</dbReference>
<feature type="transmembrane region" description="Helical" evidence="1">
    <location>
        <begin position="273"/>
        <end position="290"/>
    </location>
</feature>
<dbReference type="OrthoDB" id="1003630at2"/>